<feature type="active site" description="Proton donor" evidence="1">
    <location>
        <position position="58"/>
    </location>
</feature>
<dbReference type="InterPro" id="IPR023210">
    <property type="entry name" value="NADP_OxRdtase_dom"/>
</dbReference>
<accession>A0A4V2V845</accession>
<dbReference type="Pfam" id="PF00248">
    <property type="entry name" value="Aldo_ket_red"/>
    <property type="match status" value="1"/>
</dbReference>
<evidence type="ECO:0000256" key="2">
    <source>
        <dbReference type="PIRSR" id="PIRSR000097-2"/>
    </source>
</evidence>
<proteinExistence type="predicted"/>
<name>A0A4V2V845_RHISU</name>
<dbReference type="Proteomes" id="UP000294576">
    <property type="component" value="Unassembled WGS sequence"/>
</dbReference>
<evidence type="ECO:0000313" key="6">
    <source>
        <dbReference type="Proteomes" id="UP000294576"/>
    </source>
</evidence>
<dbReference type="GO" id="GO:0016491">
    <property type="term" value="F:oxidoreductase activity"/>
    <property type="evidence" value="ECO:0007669"/>
    <property type="project" value="InterPro"/>
</dbReference>
<dbReference type="RefSeq" id="WP_132568070.1">
    <property type="nucleotide sequence ID" value="NZ_SMBH01000021.1"/>
</dbReference>
<dbReference type="AlphaFoldDB" id="A0A4V2V845"/>
<dbReference type="InterPro" id="IPR036812">
    <property type="entry name" value="NAD(P)_OxRdtase_dom_sf"/>
</dbReference>
<evidence type="ECO:0000256" key="3">
    <source>
        <dbReference type="PIRSR" id="PIRSR000097-3"/>
    </source>
</evidence>
<reference evidence="5 6" key="1">
    <citation type="submission" date="2019-03" db="EMBL/GenBank/DDBJ databases">
        <title>Genomic Encyclopedia of Type Strains, Phase IV (KMG-V): Genome sequencing to study the core and pangenomes of soil and plant-associated prokaryotes.</title>
        <authorList>
            <person name="Whitman W."/>
        </authorList>
    </citation>
    <scope>NUCLEOTIDE SEQUENCE [LARGE SCALE GENOMIC DNA]</scope>
    <source>
        <strain evidence="5 6">Hc14</strain>
    </source>
</reference>
<dbReference type="InterPro" id="IPR020471">
    <property type="entry name" value="AKR"/>
</dbReference>
<dbReference type="CDD" id="cd19138">
    <property type="entry name" value="AKR_YeaE"/>
    <property type="match status" value="1"/>
</dbReference>
<feature type="domain" description="NADP-dependent oxidoreductase" evidence="4">
    <location>
        <begin position="20"/>
        <end position="268"/>
    </location>
</feature>
<evidence type="ECO:0000259" key="4">
    <source>
        <dbReference type="Pfam" id="PF00248"/>
    </source>
</evidence>
<feature type="binding site" evidence="2">
    <location>
        <position position="116"/>
    </location>
    <ligand>
        <name>substrate</name>
    </ligand>
</feature>
<organism evidence="5 6">
    <name type="scientific">Rhizobium sullae</name>
    <name type="common">Rhizobium hedysari</name>
    <dbReference type="NCBI Taxonomy" id="50338"/>
    <lineage>
        <taxon>Bacteria</taxon>
        <taxon>Pseudomonadati</taxon>
        <taxon>Pseudomonadota</taxon>
        <taxon>Alphaproteobacteria</taxon>
        <taxon>Hyphomicrobiales</taxon>
        <taxon>Rhizobiaceae</taxon>
        <taxon>Rhizobium/Agrobacterium group</taxon>
        <taxon>Rhizobium</taxon>
    </lineage>
</organism>
<dbReference type="SUPFAM" id="SSF51430">
    <property type="entry name" value="NAD(P)-linked oxidoreductase"/>
    <property type="match status" value="1"/>
</dbReference>
<gene>
    <name evidence="5" type="ORF">EV132_12184</name>
</gene>
<sequence length="282" mass="31137">MQDDPIPKITFPSGIKVPALGQGTWNMGERASEAEREIASLKAGIEFGMTLIDTAEMYGEGDSERIVGRAIKGRRDGLFIVTKVYPWNASRRGTIEACERSLSRLGVDQIDLYLLHWRGEHPLADTVEAFEDLKDAGKIGAWGVSNFDIGDMEELLTVPGGRLVAANQVLYNLARRGIEYDLLPWCQKHDIPVMAYSPIEQGRILHNPELIRIAKVNQATPAQVALAFLLERDGIIAIPKTSNAERAAENRDCVSLDISDEDWAALDAAFPPPTRKSALEML</sequence>
<dbReference type="Gene3D" id="3.20.20.100">
    <property type="entry name" value="NADP-dependent oxidoreductase domain"/>
    <property type="match status" value="1"/>
</dbReference>
<dbReference type="PANTHER" id="PTHR43638">
    <property type="entry name" value="OXIDOREDUCTASE, ALDO/KETO REDUCTASE FAMILY PROTEIN"/>
    <property type="match status" value="1"/>
</dbReference>
<dbReference type="PANTHER" id="PTHR43638:SF3">
    <property type="entry name" value="ALDEHYDE REDUCTASE"/>
    <property type="match status" value="1"/>
</dbReference>
<dbReference type="EMBL" id="SMBH01000021">
    <property type="protein sequence ID" value="TCU10486.1"/>
    <property type="molecule type" value="Genomic_DNA"/>
</dbReference>
<evidence type="ECO:0000256" key="1">
    <source>
        <dbReference type="PIRSR" id="PIRSR000097-1"/>
    </source>
</evidence>
<comment type="caution">
    <text evidence="5">The sequence shown here is derived from an EMBL/GenBank/DDBJ whole genome shotgun (WGS) entry which is preliminary data.</text>
</comment>
<dbReference type="PIRSF" id="PIRSF000097">
    <property type="entry name" value="AKR"/>
    <property type="match status" value="1"/>
</dbReference>
<feature type="site" description="Lowers pKa of active site Tyr" evidence="3">
    <location>
        <position position="83"/>
    </location>
</feature>
<dbReference type="PRINTS" id="PR00069">
    <property type="entry name" value="ALDKETRDTASE"/>
</dbReference>
<protein>
    <submittedName>
        <fullName evidence="5">Diketogulonate reductase-like aldo/keto reductase</fullName>
    </submittedName>
</protein>
<evidence type="ECO:0000313" key="5">
    <source>
        <dbReference type="EMBL" id="TCU10486.1"/>
    </source>
</evidence>